<proteinExistence type="predicted"/>
<dbReference type="EMBL" id="BMDZ01000017">
    <property type="protein sequence ID" value="GGB37676.1"/>
    <property type="molecule type" value="Genomic_DNA"/>
</dbReference>
<evidence type="ECO:0000313" key="3">
    <source>
        <dbReference type="Proteomes" id="UP000603352"/>
    </source>
</evidence>
<reference evidence="3" key="1">
    <citation type="journal article" date="2019" name="Int. J. Syst. Evol. Microbiol.">
        <title>The Global Catalogue of Microorganisms (GCM) 10K type strain sequencing project: providing services to taxonomists for standard genome sequencing and annotation.</title>
        <authorList>
            <consortium name="The Broad Institute Genomics Platform"/>
            <consortium name="The Broad Institute Genome Sequencing Center for Infectious Disease"/>
            <person name="Wu L."/>
            <person name="Ma J."/>
        </authorList>
    </citation>
    <scope>NUCLEOTIDE SEQUENCE [LARGE SCALE GENOMIC DNA]</scope>
    <source>
        <strain evidence="3">CGMCC 1.10188</strain>
    </source>
</reference>
<comment type="caution">
    <text evidence="2">The sequence shown here is derived from an EMBL/GenBank/DDBJ whole genome shotgun (WGS) entry which is preliminary data.</text>
</comment>
<evidence type="ECO:0000256" key="1">
    <source>
        <dbReference type="SAM" id="SignalP"/>
    </source>
</evidence>
<organism evidence="2 3">
    <name type="scientific">Tistrella bauzanensis</name>
    <dbReference type="NCBI Taxonomy" id="657419"/>
    <lineage>
        <taxon>Bacteria</taxon>
        <taxon>Pseudomonadati</taxon>
        <taxon>Pseudomonadota</taxon>
        <taxon>Alphaproteobacteria</taxon>
        <taxon>Geminicoccales</taxon>
        <taxon>Geminicoccaceae</taxon>
        <taxon>Tistrella</taxon>
    </lineage>
</organism>
<keyword evidence="1" id="KW-0732">Signal</keyword>
<accession>A0ABQ1IH29</accession>
<sequence>MTCRRWTTLATMAMVAGLSPFMAVSAMAATSLDLTPAETTGIDMLVTVAAGLVADRLGGAVGELAGAAVMVAGAWALGRIASWAGVARDDRVRAYLEAALERAVDRALGQPGVVPGAGPAGGDIAEAAATYLRATVPDALRRLKIGPDAVERMVEARLARRLTAGDQP</sequence>
<feature type="signal peptide" evidence="1">
    <location>
        <begin position="1"/>
        <end position="28"/>
    </location>
</feature>
<protein>
    <submittedName>
        <fullName evidence="2">Uncharacterized protein</fullName>
    </submittedName>
</protein>
<feature type="chain" id="PRO_5045985805" evidence="1">
    <location>
        <begin position="29"/>
        <end position="168"/>
    </location>
</feature>
<name>A0ABQ1IH29_9PROT</name>
<gene>
    <name evidence="2" type="ORF">GCM10011505_18990</name>
</gene>
<evidence type="ECO:0000313" key="2">
    <source>
        <dbReference type="EMBL" id="GGB37676.1"/>
    </source>
</evidence>
<keyword evidence="3" id="KW-1185">Reference proteome</keyword>
<dbReference type="RefSeq" id="WP_188577160.1">
    <property type="nucleotide sequence ID" value="NZ_BMDZ01000017.1"/>
</dbReference>
<dbReference type="Proteomes" id="UP000603352">
    <property type="component" value="Unassembled WGS sequence"/>
</dbReference>